<evidence type="ECO:0000256" key="5">
    <source>
        <dbReference type="HAMAP-Rule" id="MF_01201"/>
    </source>
</evidence>
<dbReference type="GO" id="GO:0008784">
    <property type="term" value="F:alanine racemase activity"/>
    <property type="evidence" value="ECO:0007669"/>
    <property type="project" value="UniProtKB-UniRule"/>
</dbReference>
<comment type="function">
    <text evidence="5">Catalyzes the interconversion of L-alanine and D-alanine. May also act on other amino acids.</text>
</comment>
<dbReference type="RefSeq" id="WP_092574958.1">
    <property type="nucleotide sequence ID" value="NZ_FOFN01000001.1"/>
</dbReference>
<gene>
    <name evidence="9" type="ORF">SAMN05421824_0523</name>
</gene>
<dbReference type="InterPro" id="IPR011079">
    <property type="entry name" value="Ala_racemase_C"/>
</dbReference>
<evidence type="ECO:0000256" key="4">
    <source>
        <dbReference type="ARBA" id="ARBA00023235"/>
    </source>
</evidence>
<comment type="pathway">
    <text evidence="5">Amino-acid biosynthesis; D-alanine biosynthesis; D-alanine from L-alanine: step 1/1.</text>
</comment>
<dbReference type="PRINTS" id="PR00992">
    <property type="entry name" value="ALARACEMASE"/>
</dbReference>
<dbReference type="STRING" id="419940.SAMN05421824_0523"/>
<dbReference type="GO" id="GO:0030632">
    <property type="term" value="P:D-alanine biosynthetic process"/>
    <property type="evidence" value="ECO:0007669"/>
    <property type="project" value="UniProtKB-UniRule"/>
</dbReference>
<dbReference type="AlphaFoldDB" id="A0A1H9BB85"/>
<dbReference type="InterPro" id="IPR009006">
    <property type="entry name" value="Ala_racemase/Decarboxylase_C"/>
</dbReference>
<keyword evidence="3 5" id="KW-0663">Pyridoxal phosphate</keyword>
<comment type="cofactor">
    <cofactor evidence="2 5 6">
        <name>pyridoxal 5'-phosphate</name>
        <dbReference type="ChEBI" id="CHEBI:597326"/>
    </cofactor>
</comment>
<dbReference type="InterPro" id="IPR001608">
    <property type="entry name" value="Ala_racemase_N"/>
</dbReference>
<evidence type="ECO:0000256" key="1">
    <source>
        <dbReference type="ARBA" id="ARBA00000316"/>
    </source>
</evidence>
<dbReference type="GO" id="GO:0005829">
    <property type="term" value="C:cytosol"/>
    <property type="evidence" value="ECO:0007669"/>
    <property type="project" value="TreeGrafter"/>
</dbReference>
<dbReference type="NCBIfam" id="TIGR00492">
    <property type="entry name" value="alr"/>
    <property type="match status" value="1"/>
</dbReference>
<dbReference type="PANTHER" id="PTHR30511:SF0">
    <property type="entry name" value="ALANINE RACEMASE, CATABOLIC-RELATED"/>
    <property type="match status" value="1"/>
</dbReference>
<dbReference type="Proteomes" id="UP000198999">
    <property type="component" value="Unassembled WGS sequence"/>
</dbReference>
<accession>A0A1H9BB85</accession>
<dbReference type="Pfam" id="PF00842">
    <property type="entry name" value="Ala_racemase_C"/>
    <property type="match status" value="1"/>
</dbReference>
<evidence type="ECO:0000256" key="7">
    <source>
        <dbReference type="PIRSR" id="PIRSR600821-52"/>
    </source>
</evidence>
<dbReference type="HAMAP" id="MF_01201">
    <property type="entry name" value="Ala_racemase"/>
    <property type="match status" value="1"/>
</dbReference>
<dbReference type="Pfam" id="PF01168">
    <property type="entry name" value="Ala_racemase_N"/>
    <property type="match status" value="1"/>
</dbReference>
<dbReference type="FunFam" id="3.20.20.10:FF:000002">
    <property type="entry name" value="Alanine racemase"/>
    <property type="match status" value="1"/>
</dbReference>
<evidence type="ECO:0000313" key="10">
    <source>
        <dbReference type="Proteomes" id="UP000198999"/>
    </source>
</evidence>
<evidence type="ECO:0000256" key="3">
    <source>
        <dbReference type="ARBA" id="ARBA00022898"/>
    </source>
</evidence>
<keyword evidence="4 5" id="KW-0413">Isomerase</keyword>
<evidence type="ECO:0000256" key="2">
    <source>
        <dbReference type="ARBA" id="ARBA00001933"/>
    </source>
</evidence>
<feature type="active site" description="Proton acceptor; specific for D-alanine" evidence="5">
    <location>
        <position position="38"/>
    </location>
</feature>
<dbReference type="SUPFAM" id="SSF50621">
    <property type="entry name" value="Alanine racemase C-terminal domain-like"/>
    <property type="match status" value="1"/>
</dbReference>
<dbReference type="InterPro" id="IPR029066">
    <property type="entry name" value="PLP-binding_barrel"/>
</dbReference>
<dbReference type="SUPFAM" id="SSF51419">
    <property type="entry name" value="PLP-binding barrel"/>
    <property type="match status" value="1"/>
</dbReference>
<comment type="similarity">
    <text evidence="5">Belongs to the alanine racemase family.</text>
</comment>
<keyword evidence="10" id="KW-1185">Reference proteome</keyword>
<dbReference type="Gene3D" id="3.20.20.10">
    <property type="entry name" value="Alanine racemase"/>
    <property type="match status" value="1"/>
</dbReference>
<dbReference type="UniPathway" id="UPA00042">
    <property type="reaction ID" value="UER00497"/>
</dbReference>
<dbReference type="SMART" id="SM01005">
    <property type="entry name" value="Ala_racemase_C"/>
    <property type="match status" value="1"/>
</dbReference>
<reference evidence="9 10" key="1">
    <citation type="submission" date="2016-10" db="EMBL/GenBank/DDBJ databases">
        <authorList>
            <person name="de Groot N.N."/>
        </authorList>
    </citation>
    <scope>NUCLEOTIDE SEQUENCE [LARGE SCALE GENOMIC DNA]</scope>
    <source>
        <strain evidence="9 10">DSM 21035</strain>
    </source>
</reference>
<dbReference type="GO" id="GO:0030170">
    <property type="term" value="F:pyridoxal phosphate binding"/>
    <property type="evidence" value="ECO:0007669"/>
    <property type="project" value="UniProtKB-UniRule"/>
</dbReference>
<feature type="binding site" evidence="5 7">
    <location>
        <position position="314"/>
    </location>
    <ligand>
        <name>substrate</name>
    </ligand>
</feature>
<comment type="catalytic activity">
    <reaction evidence="1 5">
        <text>L-alanine = D-alanine</text>
        <dbReference type="Rhea" id="RHEA:20249"/>
        <dbReference type="ChEBI" id="CHEBI:57416"/>
        <dbReference type="ChEBI" id="CHEBI:57972"/>
        <dbReference type="EC" id="5.1.1.1"/>
    </reaction>
</comment>
<dbReference type="EMBL" id="FOFN01000001">
    <property type="protein sequence ID" value="SEP86256.1"/>
    <property type="molecule type" value="Genomic_DNA"/>
</dbReference>
<name>A0A1H9BB85_9FLAO</name>
<feature type="binding site" evidence="5 7">
    <location>
        <position position="136"/>
    </location>
    <ligand>
        <name>substrate</name>
    </ligand>
</feature>
<feature type="modified residue" description="N6-(pyridoxal phosphate)lysine" evidence="5 6">
    <location>
        <position position="38"/>
    </location>
</feature>
<organism evidence="9 10">
    <name type="scientific">Hyunsoonleella jejuensis</name>
    <dbReference type="NCBI Taxonomy" id="419940"/>
    <lineage>
        <taxon>Bacteria</taxon>
        <taxon>Pseudomonadati</taxon>
        <taxon>Bacteroidota</taxon>
        <taxon>Flavobacteriia</taxon>
        <taxon>Flavobacteriales</taxon>
        <taxon>Flavobacteriaceae</taxon>
    </lineage>
</organism>
<evidence type="ECO:0000256" key="6">
    <source>
        <dbReference type="PIRSR" id="PIRSR600821-50"/>
    </source>
</evidence>
<dbReference type="InterPro" id="IPR000821">
    <property type="entry name" value="Ala_racemase"/>
</dbReference>
<dbReference type="EC" id="5.1.1.1" evidence="5"/>
<dbReference type="OrthoDB" id="9801978at2"/>
<dbReference type="Gene3D" id="2.40.37.10">
    <property type="entry name" value="Lyase, Ornithine Decarboxylase, Chain A, domain 1"/>
    <property type="match status" value="1"/>
</dbReference>
<evidence type="ECO:0000313" key="9">
    <source>
        <dbReference type="EMBL" id="SEP86256.1"/>
    </source>
</evidence>
<dbReference type="PANTHER" id="PTHR30511">
    <property type="entry name" value="ALANINE RACEMASE"/>
    <property type="match status" value="1"/>
</dbReference>
<dbReference type="CDD" id="cd00430">
    <property type="entry name" value="PLPDE_III_AR"/>
    <property type="match status" value="1"/>
</dbReference>
<sequence>MPKAQETILEIDLKALKHNFEYLKSKLNNGTNFLAVVKAFAYGNDAEEIARYLQDLDIDYFAVAYANEGAALRKAGVTKPILVLHTLATNFDVILDNCLEPNLYNAKILDEFIAFAEAENQKEYPVHIKFNTGLNRLGFWETDVAYVVSKLIASKAIKVKSLFSHLAASEDLSERDFTLAQIERFKIISRNFSKALGYEPLLHMSNTSGVLNYPEAHFDMVRCGIGLYGYGNAQKESANLKPIASLKTIISQIHKIEKGESVGYNRAFKSEALFTKTATLPIGHADGISRIYGNGKGFVTINGKQAPIIGNVCMDMIMVNVTDIDCEEGDEVIVFNGNTTSAETLAEGAGTISYELITGISQRVKRVVLK</sequence>
<proteinExistence type="inferred from homology"/>
<evidence type="ECO:0000259" key="8">
    <source>
        <dbReference type="SMART" id="SM01005"/>
    </source>
</evidence>
<feature type="domain" description="Alanine racemase C-terminal" evidence="8">
    <location>
        <begin position="243"/>
        <end position="369"/>
    </location>
</feature>
<protein>
    <recommendedName>
        <fullName evidence="5">Alanine racemase</fullName>
        <ecNumber evidence="5">5.1.1.1</ecNumber>
    </recommendedName>
</protein>
<feature type="active site" description="Proton acceptor; specific for L-alanine" evidence="5">
    <location>
        <position position="264"/>
    </location>
</feature>